<dbReference type="PANTHER" id="PTHR46600:SF1">
    <property type="entry name" value="THAP DOMAIN-CONTAINING PROTEIN 1"/>
    <property type="match status" value="1"/>
</dbReference>
<gene>
    <name evidence="16" type="ORF">V5799_022579</name>
</gene>
<evidence type="ECO:0000256" key="3">
    <source>
        <dbReference type="ARBA" id="ARBA00022723"/>
    </source>
</evidence>
<dbReference type="InterPro" id="IPR026516">
    <property type="entry name" value="THAP1/10"/>
</dbReference>
<dbReference type="GO" id="GO:0043565">
    <property type="term" value="F:sequence-specific DNA binding"/>
    <property type="evidence" value="ECO:0007669"/>
    <property type="project" value="InterPro"/>
</dbReference>
<keyword evidence="9" id="KW-0804">Transcription</keyword>
<dbReference type="SMART" id="SM00692">
    <property type="entry name" value="DM3"/>
    <property type="match status" value="1"/>
</dbReference>
<evidence type="ECO:0000256" key="12">
    <source>
        <dbReference type="PROSITE-ProRule" id="PRU00309"/>
    </source>
</evidence>
<keyword evidence="6" id="KW-0805">Transcription regulation</keyword>
<keyword evidence="3" id="KW-0479">Metal-binding</keyword>
<keyword evidence="10" id="KW-0539">Nucleus</keyword>
<evidence type="ECO:0000256" key="6">
    <source>
        <dbReference type="ARBA" id="ARBA00023015"/>
    </source>
</evidence>
<feature type="coiled-coil region" evidence="13">
    <location>
        <begin position="309"/>
        <end position="336"/>
    </location>
</feature>
<evidence type="ECO:0000256" key="7">
    <source>
        <dbReference type="ARBA" id="ARBA00023054"/>
    </source>
</evidence>
<evidence type="ECO:0000256" key="2">
    <source>
        <dbReference type="ARBA" id="ARBA00006177"/>
    </source>
</evidence>
<keyword evidence="8 12" id="KW-0238">DNA-binding</keyword>
<evidence type="ECO:0000313" key="16">
    <source>
        <dbReference type="EMBL" id="KAK8787647.1"/>
    </source>
</evidence>
<feature type="compositionally biased region" description="Polar residues" evidence="14">
    <location>
        <begin position="173"/>
        <end position="185"/>
    </location>
</feature>
<evidence type="ECO:0000256" key="11">
    <source>
        <dbReference type="ARBA" id="ARBA00023306"/>
    </source>
</evidence>
<feature type="region of interest" description="Disordered" evidence="14">
    <location>
        <begin position="145"/>
        <end position="240"/>
    </location>
</feature>
<accession>A0AAQ4FK42</accession>
<dbReference type="InterPro" id="IPR006612">
    <property type="entry name" value="THAP_Znf"/>
</dbReference>
<evidence type="ECO:0000256" key="4">
    <source>
        <dbReference type="ARBA" id="ARBA00022771"/>
    </source>
</evidence>
<comment type="subcellular location">
    <subcellularLocation>
        <location evidence="1">Nucleus</location>
        <location evidence="1">Nucleoplasm</location>
    </subcellularLocation>
</comment>
<proteinExistence type="inferred from homology"/>
<dbReference type="PROSITE" id="PS50950">
    <property type="entry name" value="ZF_THAP"/>
    <property type="match status" value="1"/>
</dbReference>
<feature type="compositionally biased region" description="Polar residues" evidence="14">
    <location>
        <begin position="446"/>
        <end position="456"/>
    </location>
</feature>
<dbReference type="EMBL" id="JARKHS020001613">
    <property type="protein sequence ID" value="KAK8787647.1"/>
    <property type="molecule type" value="Genomic_DNA"/>
</dbReference>
<dbReference type="GO" id="GO:0008270">
    <property type="term" value="F:zinc ion binding"/>
    <property type="evidence" value="ECO:0007669"/>
    <property type="project" value="UniProtKB-KW"/>
</dbReference>
<keyword evidence="17" id="KW-1185">Reference proteome</keyword>
<keyword evidence="4 12" id="KW-0863">Zinc-finger</keyword>
<dbReference type="AlphaFoldDB" id="A0AAQ4FK42"/>
<evidence type="ECO:0000256" key="8">
    <source>
        <dbReference type="ARBA" id="ARBA00023125"/>
    </source>
</evidence>
<feature type="compositionally biased region" description="Polar residues" evidence="14">
    <location>
        <begin position="216"/>
        <end position="230"/>
    </location>
</feature>
<evidence type="ECO:0000256" key="10">
    <source>
        <dbReference type="ARBA" id="ARBA00023242"/>
    </source>
</evidence>
<keyword evidence="11" id="KW-0131">Cell cycle</keyword>
<feature type="domain" description="THAP-type" evidence="15">
    <location>
        <begin position="26"/>
        <end position="111"/>
    </location>
</feature>
<keyword evidence="7 13" id="KW-0175">Coiled coil</keyword>
<dbReference type="SUPFAM" id="SSF57716">
    <property type="entry name" value="Glucocorticoid receptor-like (DNA-binding domain)"/>
    <property type="match status" value="1"/>
</dbReference>
<sequence length="633" mass="68200">MTVELFFLDDVITQKRGAGVAHKRGAIFFCEKYEKKTCLRSALLEAAVRGIEKATTYPSTPLMSRWLQALGREDLQPKNHHRVCSQHFKASCFYAGLDRPCLRPDAVPTEFAGCCKARLTGGVKHGTSDPSSLMPSVVNLARGMATRSATKVQEKKAAQDTAEQAATPRATKDASTNKTSSLSKDVSSEVRTTDSEGQPLPKKRLFQLRHEAEGQAGSQAKENKHVSTSKPAHIDTGGPKIDNVINDVARSKSQVSDQASACCIMPEESCAGGVVNRDLESGGPDPVLTATGALFLHTYCGERREPEQMVQLRQSLQAAKQRLALVERRLKRKTEAFAKLLSTNQELKFELSLAQRSEQQQFSVSERLPQDLLRDWHENAGRVPHARRYSPLTLRFAVELHNCSHTAYEHVARWLPMPTLRLVRHHSATAPSASRGSGRDAATIGTPDQRTDAATSAKLSSVPASRFASSVPHNRNPTNALAKRVMKPSALSPATFVAPVVKFDMAAAIQGSSDAPAMFVISSAPMPEITVPAASVEVTPAIMKEMTPSTLIEITPVATVEAKTATTDNNVPASATQVAPVLTTGVATATVMETHDPTIEMAEAVKVTPAISTEATVSLPSIPASMPLPTMPV</sequence>
<comment type="caution">
    <text evidence="16">The sequence shown here is derived from an EMBL/GenBank/DDBJ whole genome shotgun (WGS) entry which is preliminary data.</text>
</comment>
<dbReference type="Pfam" id="PF05485">
    <property type="entry name" value="THAP"/>
    <property type="match status" value="1"/>
</dbReference>
<dbReference type="GO" id="GO:0005654">
    <property type="term" value="C:nucleoplasm"/>
    <property type="evidence" value="ECO:0007669"/>
    <property type="project" value="UniProtKB-SubCell"/>
</dbReference>
<evidence type="ECO:0000256" key="5">
    <source>
        <dbReference type="ARBA" id="ARBA00022833"/>
    </source>
</evidence>
<evidence type="ECO:0000256" key="13">
    <source>
        <dbReference type="SAM" id="Coils"/>
    </source>
</evidence>
<dbReference type="PANTHER" id="PTHR46600">
    <property type="entry name" value="THAP DOMAIN-CONTAINING"/>
    <property type="match status" value="1"/>
</dbReference>
<feature type="region of interest" description="Disordered" evidence="14">
    <location>
        <begin position="426"/>
        <end position="456"/>
    </location>
</feature>
<keyword evidence="5" id="KW-0862">Zinc</keyword>
<evidence type="ECO:0000259" key="15">
    <source>
        <dbReference type="PROSITE" id="PS50950"/>
    </source>
</evidence>
<dbReference type="SMART" id="SM00980">
    <property type="entry name" value="THAP"/>
    <property type="match status" value="1"/>
</dbReference>
<reference evidence="16 17" key="1">
    <citation type="journal article" date="2023" name="Arcadia Sci">
        <title>De novo assembly of a long-read Amblyomma americanum tick genome.</title>
        <authorList>
            <person name="Chou S."/>
            <person name="Poskanzer K.E."/>
            <person name="Rollins M."/>
            <person name="Thuy-Boun P.S."/>
        </authorList>
    </citation>
    <scope>NUCLEOTIDE SEQUENCE [LARGE SCALE GENOMIC DNA]</scope>
    <source>
        <strain evidence="16">F_SG_1</strain>
        <tissue evidence="16">Salivary glands</tissue>
    </source>
</reference>
<evidence type="ECO:0000256" key="9">
    <source>
        <dbReference type="ARBA" id="ARBA00023163"/>
    </source>
</evidence>
<organism evidence="16 17">
    <name type="scientific">Amblyomma americanum</name>
    <name type="common">Lone star tick</name>
    <dbReference type="NCBI Taxonomy" id="6943"/>
    <lineage>
        <taxon>Eukaryota</taxon>
        <taxon>Metazoa</taxon>
        <taxon>Ecdysozoa</taxon>
        <taxon>Arthropoda</taxon>
        <taxon>Chelicerata</taxon>
        <taxon>Arachnida</taxon>
        <taxon>Acari</taxon>
        <taxon>Parasitiformes</taxon>
        <taxon>Ixodida</taxon>
        <taxon>Ixodoidea</taxon>
        <taxon>Ixodidae</taxon>
        <taxon>Amblyomminae</taxon>
        <taxon>Amblyomma</taxon>
    </lineage>
</organism>
<evidence type="ECO:0000256" key="14">
    <source>
        <dbReference type="SAM" id="MobiDB-lite"/>
    </source>
</evidence>
<name>A0AAQ4FK42_AMBAM</name>
<protein>
    <recommendedName>
        <fullName evidence="15">THAP-type domain-containing protein</fullName>
    </recommendedName>
</protein>
<dbReference type="Proteomes" id="UP001321473">
    <property type="component" value="Unassembled WGS sequence"/>
</dbReference>
<comment type="similarity">
    <text evidence="2">Belongs to the THAP1 family.</text>
</comment>
<evidence type="ECO:0000313" key="17">
    <source>
        <dbReference type="Proteomes" id="UP001321473"/>
    </source>
</evidence>
<evidence type="ECO:0000256" key="1">
    <source>
        <dbReference type="ARBA" id="ARBA00004642"/>
    </source>
</evidence>